<evidence type="ECO:0000256" key="3">
    <source>
        <dbReference type="ARBA" id="ARBA00023015"/>
    </source>
</evidence>
<evidence type="ECO:0000256" key="2">
    <source>
        <dbReference type="ARBA" id="ARBA00023012"/>
    </source>
</evidence>
<evidence type="ECO:0000259" key="8">
    <source>
        <dbReference type="PROSITE" id="PS50110"/>
    </source>
</evidence>
<protein>
    <submittedName>
        <fullName evidence="10">Family transcriptional regulator</fullName>
    </submittedName>
</protein>
<dbReference type="GO" id="GO:0032993">
    <property type="term" value="C:protein-DNA complex"/>
    <property type="evidence" value="ECO:0007669"/>
    <property type="project" value="TreeGrafter"/>
</dbReference>
<evidence type="ECO:0000313" key="10">
    <source>
        <dbReference type="EMBL" id="ALV86446.1"/>
    </source>
</evidence>
<evidence type="ECO:0000256" key="7">
    <source>
        <dbReference type="PROSITE-ProRule" id="PRU01091"/>
    </source>
</evidence>
<dbReference type="InterPro" id="IPR036388">
    <property type="entry name" value="WH-like_DNA-bd_sf"/>
</dbReference>
<sequence length="224" mass="24832">MHLLVVEDDAPIAESLKRALQRSGNVVDVSLDGTSALSAVGNSDYDCVVLDLGLPDIDGTQVLRQLRSTERHTPVVILSARDETADRVRGLDLGADDYIAKPFELDELEARIRAVIRRAIARRGDDVVIGDLRMSLSERRIYIRGEGVDLSPREFSVLECLLLRHGCVVSKRQLLELIGGGDTELSENAAELYVHRVRRKIERSGCVIRTLRGFGYLLQVDGDN</sequence>
<evidence type="ECO:0000256" key="5">
    <source>
        <dbReference type="ARBA" id="ARBA00023163"/>
    </source>
</evidence>
<organism evidence="10">
    <name type="scientific">uncultured bacterium 16</name>
    <dbReference type="NCBI Taxonomy" id="1748268"/>
    <lineage>
        <taxon>Bacteria</taxon>
        <taxon>environmental samples</taxon>
    </lineage>
</organism>
<keyword evidence="3" id="KW-0805">Transcription regulation</keyword>
<dbReference type="Gene3D" id="3.40.50.2300">
    <property type="match status" value="1"/>
</dbReference>
<feature type="DNA-binding region" description="OmpR/PhoB-type" evidence="7">
    <location>
        <begin position="124"/>
        <end position="220"/>
    </location>
</feature>
<dbReference type="PANTHER" id="PTHR48111:SF67">
    <property type="entry name" value="TRANSCRIPTIONAL REGULATORY PROTEIN TCTD"/>
    <property type="match status" value="1"/>
</dbReference>
<dbReference type="CDD" id="cd00383">
    <property type="entry name" value="trans_reg_C"/>
    <property type="match status" value="1"/>
</dbReference>
<dbReference type="PANTHER" id="PTHR48111">
    <property type="entry name" value="REGULATOR OF RPOS"/>
    <property type="match status" value="1"/>
</dbReference>
<evidence type="ECO:0000256" key="1">
    <source>
        <dbReference type="ARBA" id="ARBA00022553"/>
    </source>
</evidence>
<feature type="domain" description="Response regulatory" evidence="8">
    <location>
        <begin position="2"/>
        <end position="116"/>
    </location>
</feature>
<keyword evidence="1 6" id="KW-0597">Phosphoprotein</keyword>
<keyword evidence="4 7" id="KW-0238">DNA-binding</keyword>
<dbReference type="PROSITE" id="PS50110">
    <property type="entry name" value="RESPONSE_REGULATORY"/>
    <property type="match status" value="1"/>
</dbReference>
<dbReference type="Gene3D" id="6.10.250.690">
    <property type="match status" value="1"/>
</dbReference>
<dbReference type="SMART" id="SM00862">
    <property type="entry name" value="Trans_reg_C"/>
    <property type="match status" value="1"/>
</dbReference>
<feature type="modified residue" description="4-aspartylphosphate" evidence="6">
    <location>
        <position position="51"/>
    </location>
</feature>
<dbReference type="EMBL" id="KT944263">
    <property type="protein sequence ID" value="ALV86446.1"/>
    <property type="molecule type" value="Genomic_DNA"/>
</dbReference>
<reference evidence="10" key="1">
    <citation type="submission" date="2015-10" db="EMBL/GenBank/DDBJ databases">
        <title>Biosynthesis of SCL-MCL polyhydroxyalkanoates by metagenomic clones in Pseudomonas putida.</title>
        <authorList>
            <person name="Cheng J."/>
            <person name="Charles T.C."/>
        </authorList>
    </citation>
    <scope>NUCLEOTIDE SEQUENCE</scope>
</reference>
<dbReference type="GO" id="GO:0005829">
    <property type="term" value="C:cytosol"/>
    <property type="evidence" value="ECO:0007669"/>
    <property type="project" value="TreeGrafter"/>
</dbReference>
<dbReference type="Pfam" id="PF00072">
    <property type="entry name" value="Response_reg"/>
    <property type="match status" value="1"/>
</dbReference>
<dbReference type="InterPro" id="IPR001867">
    <property type="entry name" value="OmpR/PhoB-type_DNA-bd"/>
</dbReference>
<accession>A0A0U3U7Z1</accession>
<name>A0A0U3U7Z1_9BACT</name>
<dbReference type="InterPro" id="IPR011006">
    <property type="entry name" value="CheY-like_superfamily"/>
</dbReference>
<dbReference type="AlphaFoldDB" id="A0A0U3U7Z1"/>
<dbReference type="InterPro" id="IPR001789">
    <property type="entry name" value="Sig_transdc_resp-reg_receiver"/>
</dbReference>
<keyword evidence="5" id="KW-0804">Transcription</keyword>
<dbReference type="FunFam" id="3.40.50.2300:FF:000002">
    <property type="entry name" value="DNA-binding response regulator PhoP"/>
    <property type="match status" value="1"/>
</dbReference>
<dbReference type="GO" id="GO:0006355">
    <property type="term" value="P:regulation of DNA-templated transcription"/>
    <property type="evidence" value="ECO:0007669"/>
    <property type="project" value="InterPro"/>
</dbReference>
<dbReference type="SMART" id="SM00448">
    <property type="entry name" value="REC"/>
    <property type="match status" value="1"/>
</dbReference>
<evidence type="ECO:0000259" key="9">
    <source>
        <dbReference type="PROSITE" id="PS51755"/>
    </source>
</evidence>
<dbReference type="GO" id="GO:0000976">
    <property type="term" value="F:transcription cis-regulatory region binding"/>
    <property type="evidence" value="ECO:0007669"/>
    <property type="project" value="TreeGrafter"/>
</dbReference>
<dbReference type="InterPro" id="IPR039420">
    <property type="entry name" value="WalR-like"/>
</dbReference>
<proteinExistence type="predicted"/>
<dbReference type="GO" id="GO:0000156">
    <property type="term" value="F:phosphorelay response regulator activity"/>
    <property type="evidence" value="ECO:0007669"/>
    <property type="project" value="TreeGrafter"/>
</dbReference>
<dbReference type="Gene3D" id="1.10.10.10">
    <property type="entry name" value="Winged helix-like DNA-binding domain superfamily/Winged helix DNA-binding domain"/>
    <property type="match status" value="1"/>
</dbReference>
<feature type="domain" description="OmpR/PhoB-type" evidence="9">
    <location>
        <begin position="124"/>
        <end position="220"/>
    </location>
</feature>
<dbReference type="SUPFAM" id="SSF52172">
    <property type="entry name" value="CheY-like"/>
    <property type="match status" value="1"/>
</dbReference>
<keyword evidence="2" id="KW-0902">Two-component regulatory system</keyword>
<evidence type="ECO:0000256" key="6">
    <source>
        <dbReference type="PROSITE-ProRule" id="PRU00169"/>
    </source>
</evidence>
<dbReference type="PROSITE" id="PS51755">
    <property type="entry name" value="OMPR_PHOB"/>
    <property type="match status" value="1"/>
</dbReference>
<evidence type="ECO:0000256" key="4">
    <source>
        <dbReference type="ARBA" id="ARBA00023125"/>
    </source>
</evidence>
<dbReference type="Pfam" id="PF00486">
    <property type="entry name" value="Trans_reg_C"/>
    <property type="match status" value="1"/>
</dbReference>